<name>A0A3M0G7X2_9ACTN</name>
<dbReference type="PIRSF" id="PIRSF002756">
    <property type="entry name" value="PstS"/>
    <property type="match status" value="1"/>
</dbReference>
<dbReference type="OrthoDB" id="9801510at2"/>
<dbReference type="SUPFAM" id="SSF53850">
    <property type="entry name" value="Periplasmic binding protein-like II"/>
    <property type="match status" value="1"/>
</dbReference>
<dbReference type="Gene3D" id="3.40.190.10">
    <property type="entry name" value="Periplasmic binding protein-like II"/>
    <property type="match status" value="2"/>
</dbReference>
<keyword evidence="2 4" id="KW-0813">Transport</keyword>
<evidence type="ECO:0000256" key="4">
    <source>
        <dbReference type="PIRNR" id="PIRNR002756"/>
    </source>
</evidence>
<dbReference type="Proteomes" id="UP000275256">
    <property type="component" value="Unassembled WGS sequence"/>
</dbReference>
<evidence type="ECO:0000256" key="2">
    <source>
        <dbReference type="ARBA" id="ARBA00022448"/>
    </source>
</evidence>
<dbReference type="PANTHER" id="PTHR42996">
    <property type="entry name" value="PHOSPHATE-BINDING PROTEIN PSTS"/>
    <property type="match status" value="1"/>
</dbReference>
<dbReference type="GO" id="GO:0043190">
    <property type="term" value="C:ATP-binding cassette (ABC) transporter complex"/>
    <property type="evidence" value="ECO:0007669"/>
    <property type="project" value="InterPro"/>
</dbReference>
<dbReference type="AlphaFoldDB" id="A0A3M0G7X2"/>
<feature type="chain" id="PRO_5018266820" description="Phosphate-binding protein" evidence="5">
    <location>
        <begin position="22"/>
        <end position="368"/>
    </location>
</feature>
<sequence>MKLRLTAALGLGAALMLTACAANEGQTAETTPTSAVSDGATTGAAPLKGTLNGMGASSVSVAQENWIAQFQTANPDVTVLYSPDGSGAGRDAFMGGGADFAGSDRAFTSEENVAGAFKSCAPDSTALDLPVYISPIAVVFHVDGVESLNLTPAVLASIFKGDITNWSDPLITALNPDATLPDLAITAVHRSDDSGTTDNFTTYLSNAAGEVWDAEPDGAWPYQKGEAAKGTSGVISAVKDGVGTIGYADASQAGEATKASIGVEGAFEQPTAEAAAAAVEASPIAEGRAEHDLALELDSKASGYPIVLVSYALACTDYKDDAKADLVKAYLNYIASEEGQKVAADGPGAAPLSEALRGQVLAAIDSIQ</sequence>
<dbReference type="NCBIfam" id="TIGR00975">
    <property type="entry name" value="3a0107s03"/>
    <property type="match status" value="1"/>
</dbReference>
<evidence type="ECO:0000256" key="1">
    <source>
        <dbReference type="ARBA" id="ARBA00008725"/>
    </source>
</evidence>
<dbReference type="EMBL" id="REFW01000001">
    <property type="protein sequence ID" value="RMB61130.1"/>
    <property type="molecule type" value="Genomic_DNA"/>
</dbReference>
<feature type="signal peptide" evidence="5">
    <location>
        <begin position="1"/>
        <end position="21"/>
    </location>
</feature>
<dbReference type="InterPro" id="IPR005673">
    <property type="entry name" value="ABC_phos-bd_PstS"/>
</dbReference>
<evidence type="ECO:0000313" key="7">
    <source>
        <dbReference type="EMBL" id="RMB61130.1"/>
    </source>
</evidence>
<proteinExistence type="inferred from homology"/>
<evidence type="ECO:0000256" key="3">
    <source>
        <dbReference type="ARBA" id="ARBA00022592"/>
    </source>
</evidence>
<comment type="caution">
    <text evidence="7">The sequence shown here is derived from an EMBL/GenBank/DDBJ whole genome shotgun (WGS) entry which is preliminary data.</text>
</comment>
<evidence type="ECO:0000256" key="5">
    <source>
        <dbReference type="SAM" id="SignalP"/>
    </source>
</evidence>
<dbReference type="RefSeq" id="WP_121899678.1">
    <property type="nucleotide sequence ID" value="NZ_REFW01000001.1"/>
</dbReference>
<dbReference type="InterPro" id="IPR024370">
    <property type="entry name" value="PBP_domain"/>
</dbReference>
<comment type="similarity">
    <text evidence="1 4">Belongs to the PstS family.</text>
</comment>
<dbReference type="GO" id="GO:0035435">
    <property type="term" value="P:phosphate ion transmembrane transport"/>
    <property type="evidence" value="ECO:0007669"/>
    <property type="project" value="InterPro"/>
</dbReference>
<dbReference type="PANTHER" id="PTHR42996:SF1">
    <property type="entry name" value="PHOSPHATE-BINDING PROTEIN PSTS"/>
    <property type="match status" value="1"/>
</dbReference>
<gene>
    <name evidence="7" type="primary">pstS</name>
    <name evidence="7" type="ORF">EAX62_00120</name>
</gene>
<dbReference type="CDD" id="cd13565">
    <property type="entry name" value="PBP2_PstS"/>
    <property type="match status" value="1"/>
</dbReference>
<keyword evidence="8" id="KW-1185">Reference proteome</keyword>
<dbReference type="GO" id="GO:0042301">
    <property type="term" value="F:phosphate ion binding"/>
    <property type="evidence" value="ECO:0007669"/>
    <property type="project" value="InterPro"/>
</dbReference>
<reference evidence="7 8" key="1">
    <citation type="submission" date="2018-10" db="EMBL/GenBank/DDBJ databases">
        <title>Tessaracoccus antarcticuss sp. nov., isolated from sediment.</title>
        <authorList>
            <person name="Zhou L.Y."/>
            <person name="Du Z.J."/>
        </authorList>
    </citation>
    <scope>NUCLEOTIDE SEQUENCE [LARGE SCALE GENOMIC DNA]</scope>
    <source>
        <strain evidence="7 8">JDX10</strain>
    </source>
</reference>
<dbReference type="InterPro" id="IPR050962">
    <property type="entry name" value="Phosphate-bind_PstS"/>
</dbReference>
<accession>A0A3M0G7X2</accession>
<evidence type="ECO:0000313" key="8">
    <source>
        <dbReference type="Proteomes" id="UP000275256"/>
    </source>
</evidence>
<protein>
    <recommendedName>
        <fullName evidence="4">Phosphate-binding protein</fullName>
    </recommendedName>
</protein>
<keyword evidence="3 4" id="KW-0592">Phosphate transport</keyword>
<dbReference type="PROSITE" id="PS51257">
    <property type="entry name" value="PROKAR_LIPOPROTEIN"/>
    <property type="match status" value="1"/>
</dbReference>
<organism evidence="7 8">
    <name type="scientific">Tessaracoccus antarcticus</name>
    <dbReference type="NCBI Taxonomy" id="2479848"/>
    <lineage>
        <taxon>Bacteria</taxon>
        <taxon>Bacillati</taxon>
        <taxon>Actinomycetota</taxon>
        <taxon>Actinomycetes</taxon>
        <taxon>Propionibacteriales</taxon>
        <taxon>Propionibacteriaceae</taxon>
        <taxon>Tessaracoccus</taxon>
    </lineage>
</organism>
<keyword evidence="5" id="KW-0732">Signal</keyword>
<dbReference type="Pfam" id="PF12849">
    <property type="entry name" value="PBP_like_2"/>
    <property type="match status" value="1"/>
</dbReference>
<evidence type="ECO:0000259" key="6">
    <source>
        <dbReference type="Pfam" id="PF12849"/>
    </source>
</evidence>
<feature type="domain" description="PBP" evidence="6">
    <location>
        <begin position="41"/>
        <end position="338"/>
    </location>
</feature>